<feature type="domain" description="Argininosuccinate lyase C-terminal" evidence="9">
    <location>
        <begin position="364"/>
        <end position="433"/>
    </location>
</feature>
<evidence type="ECO:0000256" key="1">
    <source>
        <dbReference type="ARBA" id="ARBA00000985"/>
    </source>
</evidence>
<dbReference type="PANTHER" id="PTHR43814">
    <property type="entry name" value="ARGININOSUCCINATE LYASE"/>
    <property type="match status" value="1"/>
</dbReference>
<dbReference type="InterPro" id="IPR008948">
    <property type="entry name" value="L-Aspartase-like"/>
</dbReference>
<dbReference type="PRINTS" id="PR00149">
    <property type="entry name" value="FUMRATELYASE"/>
</dbReference>
<dbReference type="OrthoDB" id="9769623at2"/>
<evidence type="ECO:0000259" key="9">
    <source>
        <dbReference type="Pfam" id="PF14698"/>
    </source>
</evidence>
<dbReference type="InterPro" id="IPR024083">
    <property type="entry name" value="Fumarase/histidase_N"/>
</dbReference>
<evidence type="ECO:0000256" key="2">
    <source>
        <dbReference type="ARBA" id="ARBA00004941"/>
    </source>
</evidence>
<reference evidence="10 11" key="1">
    <citation type="submission" date="2018-04" db="EMBL/GenBank/DDBJ databases">
        <title>Novel Campyloabacter and Helicobacter Species and Strains.</title>
        <authorList>
            <person name="Mannion A.J."/>
            <person name="Shen Z."/>
            <person name="Fox J.G."/>
        </authorList>
    </citation>
    <scope>NUCLEOTIDE SEQUENCE [LARGE SCALE GENOMIC DNA]</scope>
    <source>
        <strain evidence="10 11">ATCC 700242</strain>
    </source>
</reference>
<dbReference type="Proteomes" id="UP000257067">
    <property type="component" value="Unassembled WGS sequence"/>
</dbReference>
<evidence type="ECO:0000256" key="4">
    <source>
        <dbReference type="ARBA" id="ARBA00022571"/>
    </source>
</evidence>
<gene>
    <name evidence="7 10" type="primary">argH</name>
    <name evidence="10" type="ORF">CQA62_04035</name>
</gene>
<dbReference type="InterPro" id="IPR022761">
    <property type="entry name" value="Fumarate_lyase_N"/>
</dbReference>
<keyword evidence="4 7" id="KW-0055">Arginine biosynthesis</keyword>
<organism evidence="10 11">
    <name type="scientific">Helicobacter cholecystus</name>
    <dbReference type="NCBI Taxonomy" id="45498"/>
    <lineage>
        <taxon>Bacteria</taxon>
        <taxon>Pseudomonadati</taxon>
        <taxon>Campylobacterota</taxon>
        <taxon>Epsilonproteobacteria</taxon>
        <taxon>Campylobacterales</taxon>
        <taxon>Helicobacteraceae</taxon>
        <taxon>Helicobacter</taxon>
    </lineage>
</organism>
<dbReference type="GO" id="GO:0005829">
    <property type="term" value="C:cytosol"/>
    <property type="evidence" value="ECO:0007669"/>
    <property type="project" value="TreeGrafter"/>
</dbReference>
<feature type="domain" description="Fumarate lyase N-terminal" evidence="8">
    <location>
        <begin position="7"/>
        <end position="301"/>
    </location>
</feature>
<dbReference type="EC" id="4.3.2.1" evidence="3 7"/>
<keyword evidence="5 7" id="KW-0028">Amino-acid biosynthesis</keyword>
<sequence length="463" mass="52065">MAKLWAGRFSKDSNALLDEFNASIMFDKELWEQDIQGSKAHAQMLCSCGILDSQEYESIIKGLEQIAEEIARGEFVFRLSDEDIHMSIEGALIEKIGEVGKKLHTARSRNDQVALDFKLYTLKSNIQIRFLLLDLIDTLLDLASKNTQTLLAGMTHLQHAQPINLGFHLVAWVMNLKRDYERLKESYKRNNFCPLGSGALAGVPYPTDRDFTSEILGFSAPTLNAMDSVSERDFALDLLYEISMIMMHISRMAEELILWSSYEFGYISFSDEYSTGSSIMPQKKNPDVAELLRGKSGRVYGNLISLLVVMKGLPLAYNKDTQEDKEGVFDSVKTVLMSLEILNKALQTLSIHPHKMEKMAKIGHLTATDLADFLVQKCSIPFREAHHITGKVVAYAESRGVDISELEESEIREVDSRIKEGVKSVLDLRASMNARNSFGGTSTKQTQYQIDALHAWLCEARNG</sequence>
<dbReference type="Gene3D" id="1.10.275.10">
    <property type="entry name" value="Fumarase/aspartase (N-terminal domain)"/>
    <property type="match status" value="1"/>
</dbReference>
<dbReference type="GO" id="GO:0042450">
    <property type="term" value="P:L-arginine biosynthetic process via ornithine"/>
    <property type="evidence" value="ECO:0007669"/>
    <property type="project" value="UniProtKB-UniRule"/>
</dbReference>
<dbReference type="Pfam" id="PF00206">
    <property type="entry name" value="Lyase_1"/>
    <property type="match status" value="1"/>
</dbReference>
<dbReference type="CDD" id="cd01359">
    <property type="entry name" value="Argininosuccinate_lyase"/>
    <property type="match status" value="1"/>
</dbReference>
<keyword evidence="6 7" id="KW-0456">Lyase</keyword>
<dbReference type="GO" id="GO:0004056">
    <property type="term" value="F:argininosuccinate lyase activity"/>
    <property type="evidence" value="ECO:0007669"/>
    <property type="project" value="UniProtKB-UniRule"/>
</dbReference>
<comment type="catalytic activity">
    <reaction evidence="1 7">
        <text>2-(N(omega)-L-arginino)succinate = fumarate + L-arginine</text>
        <dbReference type="Rhea" id="RHEA:24020"/>
        <dbReference type="ChEBI" id="CHEBI:29806"/>
        <dbReference type="ChEBI" id="CHEBI:32682"/>
        <dbReference type="ChEBI" id="CHEBI:57472"/>
        <dbReference type="EC" id="4.3.2.1"/>
    </reaction>
</comment>
<dbReference type="InterPro" id="IPR029419">
    <property type="entry name" value="Arg_succ_lyase_C"/>
</dbReference>
<evidence type="ECO:0000313" key="11">
    <source>
        <dbReference type="Proteomes" id="UP000257067"/>
    </source>
</evidence>
<dbReference type="Gene3D" id="1.20.200.10">
    <property type="entry name" value="Fumarase/aspartase (Central domain)"/>
    <property type="match status" value="1"/>
</dbReference>
<dbReference type="FunFam" id="1.20.200.10:FF:000015">
    <property type="entry name" value="argininosuccinate lyase isoform X2"/>
    <property type="match status" value="1"/>
</dbReference>
<evidence type="ECO:0000256" key="6">
    <source>
        <dbReference type="ARBA" id="ARBA00023239"/>
    </source>
</evidence>
<dbReference type="InterPro" id="IPR020557">
    <property type="entry name" value="Fumarate_lyase_CS"/>
</dbReference>
<dbReference type="RefSeq" id="WP_104724654.1">
    <property type="nucleotide sequence ID" value="NZ_FZNE01000004.1"/>
</dbReference>
<dbReference type="AlphaFoldDB" id="A0A3D8IVR0"/>
<proteinExistence type="inferred from homology"/>
<dbReference type="InterPro" id="IPR000362">
    <property type="entry name" value="Fumarate_lyase_fam"/>
</dbReference>
<dbReference type="Pfam" id="PF14698">
    <property type="entry name" value="ASL_C2"/>
    <property type="match status" value="1"/>
</dbReference>
<dbReference type="FunFam" id="1.10.275.10:FF:000002">
    <property type="entry name" value="Argininosuccinate lyase"/>
    <property type="match status" value="1"/>
</dbReference>
<dbReference type="InterPro" id="IPR009049">
    <property type="entry name" value="Argininosuccinate_lyase"/>
</dbReference>
<protein>
    <recommendedName>
        <fullName evidence="3 7">Argininosuccinate lyase</fullName>
        <shortName evidence="7">ASAL</shortName>
        <ecNumber evidence="3 7">4.3.2.1</ecNumber>
    </recommendedName>
    <alternativeName>
        <fullName evidence="7">Arginosuccinase</fullName>
    </alternativeName>
</protein>
<evidence type="ECO:0000256" key="5">
    <source>
        <dbReference type="ARBA" id="ARBA00022605"/>
    </source>
</evidence>
<comment type="subcellular location">
    <subcellularLocation>
        <location evidence="7">Cytoplasm</location>
    </subcellularLocation>
</comment>
<comment type="similarity">
    <text evidence="7">Belongs to the lyase 1 family. Argininosuccinate lyase subfamily.</text>
</comment>
<comment type="caution">
    <text evidence="10">The sequence shown here is derived from an EMBL/GenBank/DDBJ whole genome shotgun (WGS) entry which is preliminary data.</text>
</comment>
<accession>A0A3D8IVR0</accession>
<dbReference type="FunFam" id="1.10.40.30:FF:000001">
    <property type="entry name" value="Argininosuccinate lyase"/>
    <property type="match status" value="1"/>
</dbReference>
<evidence type="ECO:0000256" key="7">
    <source>
        <dbReference type="HAMAP-Rule" id="MF_00006"/>
    </source>
</evidence>
<comment type="pathway">
    <text evidence="2 7">Amino-acid biosynthesis; L-arginine biosynthesis; L-arginine from L-ornithine and carbamoyl phosphate: step 3/3.</text>
</comment>
<dbReference type="PROSITE" id="PS00163">
    <property type="entry name" value="FUMARATE_LYASES"/>
    <property type="match status" value="1"/>
</dbReference>
<dbReference type="HAMAP" id="MF_00006">
    <property type="entry name" value="Arg_succ_lyase"/>
    <property type="match status" value="1"/>
</dbReference>
<dbReference type="SUPFAM" id="SSF48557">
    <property type="entry name" value="L-aspartase-like"/>
    <property type="match status" value="1"/>
</dbReference>
<dbReference type="UniPathway" id="UPA00068">
    <property type="reaction ID" value="UER00114"/>
</dbReference>
<evidence type="ECO:0000259" key="8">
    <source>
        <dbReference type="Pfam" id="PF00206"/>
    </source>
</evidence>
<keyword evidence="11" id="KW-1185">Reference proteome</keyword>
<evidence type="ECO:0000256" key="3">
    <source>
        <dbReference type="ARBA" id="ARBA00012338"/>
    </source>
</evidence>
<dbReference type="Gene3D" id="1.10.40.30">
    <property type="entry name" value="Fumarase/aspartase (C-terminal domain)"/>
    <property type="match status" value="1"/>
</dbReference>
<dbReference type="PANTHER" id="PTHR43814:SF1">
    <property type="entry name" value="ARGININOSUCCINATE LYASE"/>
    <property type="match status" value="1"/>
</dbReference>
<dbReference type="PRINTS" id="PR00145">
    <property type="entry name" value="ARGSUCLYASE"/>
</dbReference>
<dbReference type="NCBIfam" id="TIGR00838">
    <property type="entry name" value="argH"/>
    <property type="match status" value="1"/>
</dbReference>
<dbReference type="EMBL" id="NXLU01000004">
    <property type="protein sequence ID" value="RDU69015.1"/>
    <property type="molecule type" value="Genomic_DNA"/>
</dbReference>
<evidence type="ECO:0000313" key="10">
    <source>
        <dbReference type="EMBL" id="RDU69015.1"/>
    </source>
</evidence>
<name>A0A3D8IVR0_9HELI</name>
<keyword evidence="7" id="KW-0963">Cytoplasm</keyword>